<dbReference type="EMBL" id="BGPR01000403">
    <property type="protein sequence ID" value="GBM18388.1"/>
    <property type="molecule type" value="Genomic_DNA"/>
</dbReference>
<comment type="caution">
    <text evidence="2">The sequence shown here is derived from an EMBL/GenBank/DDBJ whole genome shotgun (WGS) entry which is preliminary data.</text>
</comment>
<gene>
    <name evidence="2" type="ORF">AVEN_72731_1</name>
</gene>
<evidence type="ECO:0000256" key="1">
    <source>
        <dbReference type="SAM" id="MobiDB-lite"/>
    </source>
</evidence>
<dbReference type="AlphaFoldDB" id="A0A4Y2DRE9"/>
<sequence>MLTPKAHVRVSGDKVTPKHGQKKFKARTSEFGELLPIIQELCFEIKKRDQISLTLSCLFAESETLFIKAKGMDPEVDIASGPTRVESRIFLPTIKDLMPWWM</sequence>
<evidence type="ECO:0000313" key="3">
    <source>
        <dbReference type="Proteomes" id="UP000499080"/>
    </source>
</evidence>
<feature type="region of interest" description="Disordered" evidence="1">
    <location>
        <begin position="1"/>
        <end position="22"/>
    </location>
</feature>
<keyword evidence="3" id="KW-1185">Reference proteome</keyword>
<protein>
    <submittedName>
        <fullName evidence="2">Uncharacterized protein</fullName>
    </submittedName>
</protein>
<accession>A0A4Y2DRE9</accession>
<organism evidence="2 3">
    <name type="scientific">Araneus ventricosus</name>
    <name type="common">Orbweaver spider</name>
    <name type="synonym">Epeira ventricosa</name>
    <dbReference type="NCBI Taxonomy" id="182803"/>
    <lineage>
        <taxon>Eukaryota</taxon>
        <taxon>Metazoa</taxon>
        <taxon>Ecdysozoa</taxon>
        <taxon>Arthropoda</taxon>
        <taxon>Chelicerata</taxon>
        <taxon>Arachnida</taxon>
        <taxon>Araneae</taxon>
        <taxon>Araneomorphae</taxon>
        <taxon>Entelegynae</taxon>
        <taxon>Araneoidea</taxon>
        <taxon>Araneidae</taxon>
        <taxon>Araneus</taxon>
    </lineage>
</organism>
<dbReference type="Proteomes" id="UP000499080">
    <property type="component" value="Unassembled WGS sequence"/>
</dbReference>
<reference evidence="2 3" key="1">
    <citation type="journal article" date="2019" name="Sci. Rep.">
        <title>Orb-weaving spider Araneus ventricosus genome elucidates the spidroin gene catalogue.</title>
        <authorList>
            <person name="Kono N."/>
            <person name="Nakamura H."/>
            <person name="Ohtoshi R."/>
            <person name="Moran D.A.P."/>
            <person name="Shinohara A."/>
            <person name="Yoshida Y."/>
            <person name="Fujiwara M."/>
            <person name="Mori M."/>
            <person name="Tomita M."/>
            <person name="Arakawa K."/>
        </authorList>
    </citation>
    <scope>NUCLEOTIDE SEQUENCE [LARGE SCALE GENOMIC DNA]</scope>
</reference>
<name>A0A4Y2DRE9_ARAVE</name>
<evidence type="ECO:0000313" key="2">
    <source>
        <dbReference type="EMBL" id="GBM18388.1"/>
    </source>
</evidence>
<proteinExistence type="predicted"/>